<evidence type="ECO:0000259" key="2">
    <source>
        <dbReference type="PROSITE" id="PS50181"/>
    </source>
</evidence>
<dbReference type="Proteomes" id="UP000562682">
    <property type="component" value="Unassembled WGS sequence"/>
</dbReference>
<proteinExistence type="predicted"/>
<dbReference type="InterPro" id="IPR036047">
    <property type="entry name" value="F-box-like_dom_sf"/>
</dbReference>
<name>A0A8H5X741_9HYPO</name>
<dbReference type="AlphaFoldDB" id="A0A8H5X741"/>
<feature type="domain" description="F-box" evidence="2">
    <location>
        <begin position="63"/>
        <end position="109"/>
    </location>
</feature>
<evidence type="ECO:0000313" key="3">
    <source>
        <dbReference type="EMBL" id="KAF5684905.1"/>
    </source>
</evidence>
<feature type="compositionally biased region" description="Basic and acidic residues" evidence="1">
    <location>
        <begin position="323"/>
        <end position="337"/>
    </location>
</feature>
<dbReference type="EMBL" id="JAAOAK010000172">
    <property type="protein sequence ID" value="KAF5684905.1"/>
    <property type="molecule type" value="Genomic_DNA"/>
</dbReference>
<evidence type="ECO:0000313" key="4">
    <source>
        <dbReference type="Proteomes" id="UP000562682"/>
    </source>
</evidence>
<evidence type="ECO:0000256" key="1">
    <source>
        <dbReference type="SAM" id="MobiDB-lite"/>
    </source>
</evidence>
<reference evidence="3 4" key="1">
    <citation type="submission" date="2020-05" db="EMBL/GenBank/DDBJ databases">
        <title>Identification and distribution of gene clusters putatively required for synthesis of sphingolipid metabolism inhibitors in phylogenetically diverse species of the filamentous fungus Fusarium.</title>
        <authorList>
            <person name="Kim H.-S."/>
            <person name="Busman M."/>
            <person name="Brown D.W."/>
            <person name="Divon H."/>
            <person name="Uhlig S."/>
            <person name="Proctor R.H."/>
        </authorList>
    </citation>
    <scope>NUCLEOTIDE SEQUENCE [LARGE SCALE GENOMIC DNA]</scope>
    <source>
        <strain evidence="3 4">NRRL 25311</strain>
    </source>
</reference>
<protein>
    <submittedName>
        <fullName evidence="3">Cyclin f-box</fullName>
    </submittedName>
</protein>
<dbReference type="PROSITE" id="PS50181">
    <property type="entry name" value="FBOX"/>
    <property type="match status" value="1"/>
</dbReference>
<feature type="region of interest" description="Disordered" evidence="1">
    <location>
        <begin position="323"/>
        <end position="346"/>
    </location>
</feature>
<keyword evidence="4" id="KW-1185">Reference proteome</keyword>
<gene>
    <name evidence="3" type="ORF">FDENT_6476</name>
</gene>
<dbReference type="InterPro" id="IPR001810">
    <property type="entry name" value="F-box_dom"/>
</dbReference>
<organism evidence="3 4">
    <name type="scientific">Fusarium denticulatum</name>
    <dbReference type="NCBI Taxonomy" id="48507"/>
    <lineage>
        <taxon>Eukaryota</taxon>
        <taxon>Fungi</taxon>
        <taxon>Dikarya</taxon>
        <taxon>Ascomycota</taxon>
        <taxon>Pezizomycotina</taxon>
        <taxon>Sordariomycetes</taxon>
        <taxon>Hypocreomycetidae</taxon>
        <taxon>Hypocreales</taxon>
        <taxon>Nectriaceae</taxon>
        <taxon>Fusarium</taxon>
        <taxon>Fusarium fujikuroi species complex</taxon>
    </lineage>
</organism>
<dbReference type="Pfam" id="PF00646">
    <property type="entry name" value="F-box"/>
    <property type="match status" value="1"/>
</dbReference>
<comment type="caution">
    <text evidence="3">The sequence shown here is derived from an EMBL/GenBank/DDBJ whole genome shotgun (WGS) entry which is preliminary data.</text>
</comment>
<sequence length="346" mass="39435">MLRGYRSAMEYSFGEEHTDAIVRTAAYHRKDFGLSMIWFSSSEHINIRQSIATPFQRTSSAGLGCLDRLPLELLHDTLVRLDVHSLFKFRQTNRRSRQAVDSLKQYQVVVLHGMNLLCALLRTRLAVEISLLDFYNALCLKSCSLCGEFGGFISLLTWMRCCFKCLREAPETQVQTLSAARKEFRLTKAESALLRSFKTLPGIYSMEESVYKCRFTIVSLYHASLISTPQSQTTMQGQPASSDRNRRYNFMGSCALPYYDKVTGNVEHGMSCAGCQLALEKDIIGARGERWAFEARDKVYAQDGFLEHFRWCEQAQLLWKSSSEGRNKPAELPEGARRGGYFNQRA</sequence>
<accession>A0A8H5X741</accession>
<dbReference type="SUPFAM" id="SSF81383">
    <property type="entry name" value="F-box domain"/>
    <property type="match status" value="1"/>
</dbReference>